<sequence length="151" mass="16896">MHQQWQPQKKPGMLLPCHLLQILRASPHPRSGGECAFFLSPMSQNAVIKTGQVYGFYADVRKLGIEKYGPRPPRALTASLGREIEKYDQLCDAMESHLLRAITVLQRDLSREEKRIKAEAEAAMAIIPKPPSPATSAHDTTGFPITIFHNH</sequence>
<name>A0A1C7MQ74_GRIFR</name>
<reference evidence="1 2" key="1">
    <citation type="submission" date="2016-03" db="EMBL/GenBank/DDBJ databases">
        <title>Whole genome sequencing of Grifola frondosa 9006-11.</title>
        <authorList>
            <person name="Min B."/>
            <person name="Park H."/>
            <person name="Kim J.-G."/>
            <person name="Cho H."/>
            <person name="Oh Y.-L."/>
            <person name="Kong W.-S."/>
            <person name="Choi I.-G."/>
        </authorList>
    </citation>
    <scope>NUCLEOTIDE SEQUENCE [LARGE SCALE GENOMIC DNA]</scope>
    <source>
        <strain evidence="1 2">9006-11</strain>
    </source>
</reference>
<comment type="caution">
    <text evidence="1">The sequence shown here is derived from an EMBL/GenBank/DDBJ whole genome shotgun (WGS) entry which is preliminary data.</text>
</comment>
<dbReference type="EMBL" id="LUGG01000001">
    <property type="protein sequence ID" value="OBZ78993.1"/>
    <property type="molecule type" value="Genomic_DNA"/>
</dbReference>
<dbReference type="AlphaFoldDB" id="A0A1C7MQ74"/>
<proteinExistence type="predicted"/>
<dbReference type="OrthoDB" id="3365514at2759"/>
<evidence type="ECO:0000313" key="2">
    <source>
        <dbReference type="Proteomes" id="UP000092993"/>
    </source>
</evidence>
<gene>
    <name evidence="1" type="ORF">A0H81_00304</name>
</gene>
<keyword evidence="2" id="KW-1185">Reference proteome</keyword>
<dbReference type="Proteomes" id="UP000092993">
    <property type="component" value="Unassembled WGS sequence"/>
</dbReference>
<organism evidence="1 2">
    <name type="scientific">Grifola frondosa</name>
    <name type="common">Maitake</name>
    <name type="synonym">Polyporus frondosus</name>
    <dbReference type="NCBI Taxonomy" id="5627"/>
    <lineage>
        <taxon>Eukaryota</taxon>
        <taxon>Fungi</taxon>
        <taxon>Dikarya</taxon>
        <taxon>Basidiomycota</taxon>
        <taxon>Agaricomycotina</taxon>
        <taxon>Agaricomycetes</taxon>
        <taxon>Polyporales</taxon>
        <taxon>Grifolaceae</taxon>
        <taxon>Grifola</taxon>
    </lineage>
</organism>
<protein>
    <submittedName>
        <fullName evidence="1">Uncharacterized protein</fullName>
    </submittedName>
</protein>
<accession>A0A1C7MQ74</accession>
<evidence type="ECO:0000313" key="1">
    <source>
        <dbReference type="EMBL" id="OBZ78993.1"/>
    </source>
</evidence>